<evidence type="ECO:0000313" key="1">
    <source>
        <dbReference type="EMBL" id="MEK8032724.1"/>
    </source>
</evidence>
<reference evidence="1 2" key="1">
    <citation type="submission" date="2024-04" db="EMBL/GenBank/DDBJ databases">
        <title>Novel species of the genus Ideonella isolated from streams.</title>
        <authorList>
            <person name="Lu H."/>
        </authorList>
    </citation>
    <scope>NUCLEOTIDE SEQUENCE [LARGE SCALE GENOMIC DNA]</scope>
    <source>
        <strain evidence="1 2">DXS29W</strain>
    </source>
</reference>
<dbReference type="Gene3D" id="1.25.40.290">
    <property type="entry name" value="ARM repeat domains"/>
    <property type="match status" value="1"/>
</dbReference>
<comment type="caution">
    <text evidence="1">The sequence shown here is derived from an EMBL/GenBank/DDBJ whole genome shotgun (WGS) entry which is preliminary data.</text>
</comment>
<dbReference type="InterPro" id="IPR014825">
    <property type="entry name" value="DNA_alkylation"/>
</dbReference>
<evidence type="ECO:0000313" key="2">
    <source>
        <dbReference type="Proteomes" id="UP001371218"/>
    </source>
</evidence>
<dbReference type="EMBL" id="JBBUTG010000011">
    <property type="protein sequence ID" value="MEK8032724.1"/>
    <property type="molecule type" value="Genomic_DNA"/>
</dbReference>
<dbReference type="InterPro" id="IPR016024">
    <property type="entry name" value="ARM-type_fold"/>
</dbReference>
<gene>
    <name evidence="1" type="ORF">AACH06_18035</name>
</gene>
<keyword evidence="2" id="KW-1185">Reference proteome</keyword>
<sequence>MPDAFKNLINHTTVRDTAQALQMQWPALDRQRFEQMASQGLDELEMKARAMQIAEALDACLPVDLHAAASLIEAALAPVRTTDADAGDTSGPGAGLNGWVVWSLGEFVARRVERQPADLHRGLDCLHALTQRFTAEFAIRPLLRDHPSQVWPVLARWAADPSPAVRRLASEGSRPRLPWGLRLHASVRDPSPAFDLLEKLQDDPDEVVRRSVANHLNDIAKDHPELLADWLDRHLPGASPARQALLRHASRTLIKQGHPRVMAAWGLGRRFKGDANFSITPARAEVGESVELALTLRSGARQAQTLVIDYAVHHVTARGQTSAKVFKGWKLTLAAGETRTLSRRHSLKPITTRRYYAGWHAVTVQANGAPLAEAGFHLD</sequence>
<organism evidence="1 2">
    <name type="scientific">Ideonella lacteola</name>
    <dbReference type="NCBI Taxonomy" id="2984193"/>
    <lineage>
        <taxon>Bacteria</taxon>
        <taxon>Pseudomonadati</taxon>
        <taxon>Pseudomonadota</taxon>
        <taxon>Betaproteobacteria</taxon>
        <taxon>Burkholderiales</taxon>
        <taxon>Sphaerotilaceae</taxon>
        <taxon>Ideonella</taxon>
    </lineage>
</organism>
<proteinExistence type="predicted"/>
<protein>
    <submittedName>
        <fullName evidence="1">DNA alkylation repair protein</fullName>
    </submittedName>
</protein>
<dbReference type="Pfam" id="PF08713">
    <property type="entry name" value="DNA_alkylation"/>
    <property type="match status" value="1"/>
</dbReference>
<dbReference type="Proteomes" id="UP001371218">
    <property type="component" value="Unassembled WGS sequence"/>
</dbReference>
<accession>A0ABU9BRY3</accession>
<name>A0ABU9BRY3_9BURK</name>
<dbReference type="SUPFAM" id="SSF48371">
    <property type="entry name" value="ARM repeat"/>
    <property type="match status" value="1"/>
</dbReference>
<dbReference type="RefSeq" id="WP_341427139.1">
    <property type="nucleotide sequence ID" value="NZ_JBBUTG010000011.1"/>
</dbReference>